<feature type="transmembrane region" description="Helical" evidence="13">
    <location>
        <begin position="173"/>
        <end position="197"/>
    </location>
</feature>
<evidence type="ECO:0000256" key="5">
    <source>
        <dbReference type="ARBA" id="ARBA00022692"/>
    </source>
</evidence>
<dbReference type="PANTHER" id="PTHR11394">
    <property type="entry name" value="TASTE RECEPTOR TYPE 2"/>
    <property type="match status" value="1"/>
</dbReference>
<evidence type="ECO:0000256" key="6">
    <source>
        <dbReference type="ARBA" id="ARBA00022989"/>
    </source>
</evidence>
<evidence type="ECO:0000313" key="14">
    <source>
        <dbReference type="Ensembl" id="ENSLLEP00000008394.1"/>
    </source>
</evidence>
<comment type="similarity">
    <text evidence="2 11">Belongs to the G-protein coupled receptor T2R family.</text>
</comment>
<evidence type="ECO:0000256" key="4">
    <source>
        <dbReference type="ARBA" id="ARBA00022606"/>
    </source>
</evidence>
<reference evidence="14" key="1">
    <citation type="submission" date="2025-08" db="UniProtKB">
        <authorList>
            <consortium name="Ensembl"/>
        </authorList>
    </citation>
    <scope>IDENTIFICATION</scope>
</reference>
<evidence type="ECO:0000256" key="10">
    <source>
        <dbReference type="ARBA" id="ARBA00023224"/>
    </source>
</evidence>
<name>A0A8C5PAB6_9ANUR</name>
<keyword evidence="4 12" id="KW-0716">Sensory transduction</keyword>
<feature type="transmembrane region" description="Helical" evidence="13">
    <location>
        <begin position="218"/>
        <end position="241"/>
    </location>
</feature>
<proteinExistence type="inferred from homology"/>
<keyword evidence="3 12" id="KW-0919">Taste</keyword>
<feature type="transmembrane region" description="Helical" evidence="13">
    <location>
        <begin position="74"/>
        <end position="98"/>
    </location>
</feature>
<accession>A0A8C5PAB6</accession>
<dbReference type="PANTHER" id="PTHR11394:SF47">
    <property type="entry name" value="TASTE RECEPTOR TYPE 2 MEMBER 40"/>
    <property type="match status" value="1"/>
</dbReference>
<keyword evidence="7 12" id="KW-0297">G-protein coupled receptor</keyword>
<evidence type="ECO:0000256" key="12">
    <source>
        <dbReference type="RuleBase" id="RU004424"/>
    </source>
</evidence>
<dbReference type="GO" id="GO:0033038">
    <property type="term" value="F:bitter taste receptor activity"/>
    <property type="evidence" value="ECO:0007669"/>
    <property type="project" value="InterPro"/>
</dbReference>
<keyword evidence="10 12" id="KW-0807">Transducer</keyword>
<evidence type="ECO:0000313" key="15">
    <source>
        <dbReference type="Proteomes" id="UP000694569"/>
    </source>
</evidence>
<dbReference type="GO" id="GO:0004930">
    <property type="term" value="F:G protein-coupled receptor activity"/>
    <property type="evidence" value="ECO:0007669"/>
    <property type="project" value="UniProtKB-KW"/>
</dbReference>
<keyword evidence="9 12" id="KW-0675">Receptor</keyword>
<dbReference type="GO" id="GO:0016020">
    <property type="term" value="C:membrane"/>
    <property type="evidence" value="ECO:0007669"/>
    <property type="project" value="UniProtKB-SubCell"/>
</dbReference>
<reference evidence="14" key="2">
    <citation type="submission" date="2025-09" db="UniProtKB">
        <authorList>
            <consortium name="Ensembl"/>
        </authorList>
    </citation>
    <scope>IDENTIFICATION</scope>
</reference>
<keyword evidence="15" id="KW-1185">Reference proteome</keyword>
<dbReference type="Gene3D" id="1.20.1070.10">
    <property type="entry name" value="Rhodopsin 7-helix transmembrane proteins"/>
    <property type="match status" value="1"/>
</dbReference>
<dbReference type="Proteomes" id="UP000694569">
    <property type="component" value="Unplaced"/>
</dbReference>
<keyword evidence="5 12" id="KW-0812">Transmembrane</keyword>
<evidence type="ECO:0000256" key="13">
    <source>
        <dbReference type="SAM" id="Phobius"/>
    </source>
</evidence>
<feature type="transmembrane region" description="Helical" evidence="13">
    <location>
        <begin position="119"/>
        <end position="138"/>
    </location>
</feature>
<evidence type="ECO:0000256" key="11">
    <source>
        <dbReference type="RuleBase" id="RU004423"/>
    </source>
</evidence>
<protein>
    <recommendedName>
        <fullName evidence="12">Taste receptor type 2</fullName>
    </recommendedName>
</protein>
<dbReference type="Pfam" id="PF05296">
    <property type="entry name" value="TAS2R"/>
    <property type="match status" value="1"/>
</dbReference>
<evidence type="ECO:0000256" key="3">
    <source>
        <dbReference type="ARBA" id="ARBA00022480"/>
    </source>
</evidence>
<dbReference type="InterPro" id="IPR007960">
    <property type="entry name" value="TAS2R"/>
</dbReference>
<dbReference type="SUPFAM" id="SSF81321">
    <property type="entry name" value="Family A G protein-coupled receptor-like"/>
    <property type="match status" value="1"/>
</dbReference>
<feature type="transmembrane region" description="Helical" evidence="13">
    <location>
        <begin position="253"/>
        <end position="274"/>
    </location>
</feature>
<feature type="transmembrane region" description="Helical" evidence="13">
    <location>
        <begin position="36"/>
        <end position="54"/>
    </location>
</feature>
<evidence type="ECO:0000256" key="9">
    <source>
        <dbReference type="ARBA" id="ARBA00023170"/>
    </source>
</evidence>
<evidence type="ECO:0000256" key="2">
    <source>
        <dbReference type="ARBA" id="ARBA00007376"/>
    </source>
</evidence>
<evidence type="ECO:0000256" key="7">
    <source>
        <dbReference type="ARBA" id="ARBA00023040"/>
    </source>
</evidence>
<dbReference type="GeneTree" id="ENSGT01150000286961"/>
<keyword evidence="6 13" id="KW-1133">Transmembrane helix</keyword>
<evidence type="ECO:0000256" key="1">
    <source>
        <dbReference type="ARBA" id="ARBA00004141"/>
    </source>
</evidence>
<evidence type="ECO:0000256" key="8">
    <source>
        <dbReference type="ARBA" id="ARBA00023136"/>
    </source>
</evidence>
<dbReference type="AlphaFoldDB" id="A0A8C5PAB6"/>
<dbReference type="Ensembl" id="ENSLLET00000008727.1">
    <property type="protein sequence ID" value="ENSLLEP00000008394.1"/>
    <property type="gene ID" value="ENSLLEG00000005330.1"/>
</dbReference>
<comment type="subcellular location">
    <subcellularLocation>
        <location evidence="1 12">Membrane</location>
        <topology evidence="1 12">Multi-pass membrane protein</topology>
    </subcellularLocation>
</comment>
<keyword evidence="8 12" id="KW-0472">Membrane</keyword>
<organism evidence="14 15">
    <name type="scientific">Leptobrachium leishanense</name>
    <name type="common">Leishan spiny toad</name>
    <dbReference type="NCBI Taxonomy" id="445787"/>
    <lineage>
        <taxon>Eukaryota</taxon>
        <taxon>Metazoa</taxon>
        <taxon>Chordata</taxon>
        <taxon>Craniata</taxon>
        <taxon>Vertebrata</taxon>
        <taxon>Euteleostomi</taxon>
        <taxon>Amphibia</taxon>
        <taxon>Batrachia</taxon>
        <taxon>Anura</taxon>
        <taxon>Pelobatoidea</taxon>
        <taxon>Megophryidae</taxon>
        <taxon>Leptobrachium</taxon>
    </lineage>
</organism>
<feature type="transmembrane region" description="Helical" evidence="13">
    <location>
        <begin position="6"/>
        <end position="24"/>
    </location>
</feature>
<dbReference type="OrthoDB" id="9044065at2759"/>
<sequence>MGTHIETFTLIFQLVFDLLGLVSNVKVRRISPKEKLFISLGIANLCLQITMAANDTFYKFWHRDYKVAYVGKSFFLIGLVTVSSCLWISTWYCIYCCVKITNSHQKVVMWLQQKIPKMVTWLIIGSVLMATAQTLPAINDLDPMYQNIFNNGQQNATAIMVGFRSKCSCTLQMYIGISVVAFVLFFIGTVCILHSLWSHVRNMEKSGFPFGNPRFHKLSKAAVTVTSLLILCITFCTAQILLFSGLVVYETPPFLICMTLISMYTSLNATVLIMGNQKLKQSVTDLFKKFIEKCCWRKSNAV</sequence>